<feature type="transmembrane region" description="Helical" evidence="1">
    <location>
        <begin position="150"/>
        <end position="169"/>
    </location>
</feature>
<gene>
    <name evidence="2" type="ordered locus">Apre_1075</name>
</gene>
<dbReference type="InterPro" id="IPR011737">
    <property type="entry name" value="CHP02206_TP0381"/>
</dbReference>
<proteinExistence type="predicted"/>
<feature type="transmembrane region" description="Helical" evidence="1">
    <location>
        <begin position="189"/>
        <end position="209"/>
    </location>
</feature>
<keyword evidence="1" id="KW-0472">Membrane</keyword>
<feature type="transmembrane region" description="Helical" evidence="1">
    <location>
        <begin position="72"/>
        <end position="88"/>
    </location>
</feature>
<feature type="transmembrane region" description="Helical" evidence="1">
    <location>
        <begin position="15"/>
        <end position="34"/>
    </location>
</feature>
<dbReference type="eggNOG" id="COG5522">
    <property type="taxonomic scope" value="Bacteria"/>
</dbReference>
<organism evidence="2 3">
    <name type="scientific">Anaerococcus prevotii (strain ATCC 9321 / DSM 20548 / JCM 6508 / NCTC 11806 / PC1)</name>
    <name type="common">Peptostreptococcus prevotii</name>
    <name type="synonym">Peptococcus prevotii</name>
    <dbReference type="NCBI Taxonomy" id="525919"/>
    <lineage>
        <taxon>Bacteria</taxon>
        <taxon>Bacillati</taxon>
        <taxon>Bacillota</taxon>
        <taxon>Tissierellia</taxon>
        <taxon>Tissierellales</taxon>
        <taxon>Peptoniphilaceae</taxon>
        <taxon>Anaerococcus</taxon>
    </lineage>
</organism>
<name>C7RHZ1_ANAPD</name>
<dbReference type="Pfam" id="PF14808">
    <property type="entry name" value="TMEM164"/>
    <property type="match status" value="1"/>
</dbReference>
<dbReference type="EMBL" id="CP001708">
    <property type="protein sequence ID" value="ACV29102.1"/>
    <property type="molecule type" value="Genomic_DNA"/>
</dbReference>
<dbReference type="KEGG" id="apr:Apre_1075"/>
<protein>
    <recommendedName>
        <fullName evidence="4">TIGR02206 family membrane protein</fullName>
    </recommendedName>
</protein>
<keyword evidence="3" id="KW-1185">Reference proteome</keyword>
<feature type="transmembrane region" description="Helical" evidence="1">
    <location>
        <begin position="95"/>
        <end position="113"/>
    </location>
</feature>
<dbReference type="STRING" id="525919.Apre_1075"/>
<evidence type="ECO:0000313" key="3">
    <source>
        <dbReference type="Proteomes" id="UP000002294"/>
    </source>
</evidence>
<dbReference type="Proteomes" id="UP000002294">
    <property type="component" value="Chromosome"/>
</dbReference>
<keyword evidence="1" id="KW-0812">Transmembrane</keyword>
<dbReference type="NCBIfam" id="TIGR02206">
    <property type="entry name" value="intg_mem_TP0381"/>
    <property type="match status" value="1"/>
</dbReference>
<dbReference type="RefSeq" id="WP_015778005.1">
    <property type="nucleotide sequence ID" value="NC_013171.1"/>
</dbReference>
<evidence type="ECO:0000313" key="2">
    <source>
        <dbReference type="EMBL" id="ACV29102.1"/>
    </source>
</evidence>
<sequence length="224" mass="26247">MEYFFRHSEDLKTNINMPLVWGILLIYLILIYKLRHRRKILPIQLVSLSIIEIALFIWYYEDKLLFIREGLPLYHCRIAAFMMAISYFRKDYKLSNYFAWLGIIGTLIAFSFPDPSKYLWPHITNLTYVLAHSLSLGSALMILTNQRRKLDLKFIGKISLAMNLVIYLVNKIASANYGYLNHLPDSFPINFPSPVLYLGISLGMIFLIYELNKINLKKLLTIKN</sequence>
<dbReference type="HOGENOM" id="CLU_088526_3_0_9"/>
<reference evidence="2 3" key="1">
    <citation type="journal article" date="2009" name="Stand. Genomic Sci.">
        <title>Complete genome sequence of Anaerococcus prevotii type strain (PC1).</title>
        <authorList>
            <person name="Labutti K."/>
            <person name="Pukall R."/>
            <person name="Steenblock K."/>
            <person name="Glavina Del Rio T."/>
            <person name="Tice H."/>
            <person name="Copeland A."/>
            <person name="Cheng J.F."/>
            <person name="Lucas S."/>
            <person name="Chen F."/>
            <person name="Nolan M."/>
            <person name="Bruce D."/>
            <person name="Goodwin L."/>
            <person name="Pitluck S."/>
            <person name="Ivanova N."/>
            <person name="Mavromatis K."/>
            <person name="Ovchinnikova G."/>
            <person name="Pati A."/>
            <person name="Chen A."/>
            <person name="Palaniappan K."/>
            <person name="Land M."/>
            <person name="Hauser L."/>
            <person name="Chang Y.J."/>
            <person name="Jeffries C.D."/>
            <person name="Chain P."/>
            <person name="Saunders E."/>
            <person name="Brettin T."/>
            <person name="Detter J.C."/>
            <person name="Han C."/>
            <person name="Goker M."/>
            <person name="Bristow J."/>
            <person name="Eisen J.A."/>
            <person name="Markowitz V."/>
            <person name="Hugenholtz P."/>
            <person name="Kyrpides N.C."/>
            <person name="Klenk H.P."/>
            <person name="Lapidus A."/>
        </authorList>
    </citation>
    <scope>NUCLEOTIDE SEQUENCE [LARGE SCALE GENOMIC DNA]</scope>
    <source>
        <strain evidence="3">ATCC 9321 / DSM 20548 / JCM 6508 / NCTC 11806 / PC1</strain>
    </source>
</reference>
<feature type="transmembrane region" description="Helical" evidence="1">
    <location>
        <begin position="125"/>
        <end position="143"/>
    </location>
</feature>
<accession>C7RHZ1</accession>
<keyword evidence="1" id="KW-1133">Transmembrane helix</keyword>
<dbReference type="OrthoDB" id="9813172at2"/>
<evidence type="ECO:0008006" key="4">
    <source>
        <dbReference type="Google" id="ProtNLM"/>
    </source>
</evidence>
<dbReference type="AlphaFoldDB" id="C7RHZ1"/>
<feature type="transmembrane region" description="Helical" evidence="1">
    <location>
        <begin position="41"/>
        <end position="60"/>
    </location>
</feature>
<evidence type="ECO:0000256" key="1">
    <source>
        <dbReference type="SAM" id="Phobius"/>
    </source>
</evidence>